<keyword evidence="3 6" id="KW-0805">Transcription regulation</keyword>
<dbReference type="Pfam" id="PF20772">
    <property type="entry name" value="TACO1_YebC_N"/>
    <property type="match status" value="1"/>
</dbReference>
<evidence type="ECO:0000313" key="10">
    <source>
        <dbReference type="Proteomes" id="UP000050430"/>
    </source>
</evidence>
<dbReference type="GO" id="GO:0003677">
    <property type="term" value="F:DNA binding"/>
    <property type="evidence" value="ECO:0007669"/>
    <property type="project" value="UniProtKB-UniRule"/>
</dbReference>
<dbReference type="PANTHER" id="PTHR12532">
    <property type="entry name" value="TRANSLATIONAL ACTIVATOR OF CYTOCHROME C OXIDASE 1"/>
    <property type="match status" value="1"/>
</dbReference>
<gene>
    <name evidence="9" type="ORF">ADM99_06590</name>
</gene>
<dbReference type="InterPro" id="IPR049083">
    <property type="entry name" value="TACO1_YebC_N"/>
</dbReference>
<feature type="domain" description="TACO1/YebC-like N-terminal" evidence="8">
    <location>
        <begin position="5"/>
        <end position="76"/>
    </location>
</feature>
<sequence>MSGHSKWATIKRKKGAADAKRGQIFTRLTREIVMAARDGGGDVDSNFRLRLAIEKARAQNMPKDNIDRAIKRGTGESKEGNSFEQITYEGYAGHGVACMIEVVTDNRNRSVAEIRHVLSRAGGNLGENGSVAWQFKRIAYFSIPAAGNDFDKIFELAVDCGADDVTSEEDEIEIFAPVESFKTISDRLRAEKITIDEAELRMIPTQEMDLDVEKTLAVMKTLDALEELDDVQALSSNLHISEEAMAALENE</sequence>
<evidence type="ECO:0000256" key="6">
    <source>
        <dbReference type="HAMAP-Rule" id="MF_00693"/>
    </source>
</evidence>
<organism evidence="9 10">
    <name type="scientific">Leptolinea tardivitalis</name>
    <dbReference type="NCBI Taxonomy" id="229920"/>
    <lineage>
        <taxon>Bacteria</taxon>
        <taxon>Bacillati</taxon>
        <taxon>Chloroflexota</taxon>
        <taxon>Anaerolineae</taxon>
        <taxon>Anaerolineales</taxon>
        <taxon>Anaerolineaceae</taxon>
        <taxon>Leptolinea</taxon>
    </lineage>
</organism>
<dbReference type="InterPro" id="IPR017856">
    <property type="entry name" value="Integrase-like_N"/>
</dbReference>
<dbReference type="Proteomes" id="UP000050430">
    <property type="component" value="Unassembled WGS sequence"/>
</dbReference>
<dbReference type="InterPro" id="IPR002876">
    <property type="entry name" value="Transcrip_reg_TACO1-like"/>
</dbReference>
<dbReference type="STRING" id="229920.ADM99_06590"/>
<feature type="domain" description="TACO1/YebC-like second and third" evidence="7">
    <location>
        <begin position="83"/>
        <end position="237"/>
    </location>
</feature>
<keyword evidence="10" id="KW-1185">Reference proteome</keyword>
<dbReference type="RefSeq" id="WP_062421174.1">
    <property type="nucleotide sequence ID" value="NZ_BBYA01000008.1"/>
</dbReference>
<dbReference type="PANTHER" id="PTHR12532:SF6">
    <property type="entry name" value="TRANSCRIPTIONAL REGULATORY PROTEIN YEBC-RELATED"/>
    <property type="match status" value="1"/>
</dbReference>
<dbReference type="Gene3D" id="3.30.70.980">
    <property type="match status" value="2"/>
</dbReference>
<dbReference type="InterPro" id="IPR029072">
    <property type="entry name" value="YebC-like"/>
</dbReference>
<comment type="similarity">
    <text evidence="1 6">Belongs to the TACO1 family.</text>
</comment>
<dbReference type="FunFam" id="1.10.10.200:FF:000002">
    <property type="entry name" value="Probable transcriptional regulatory protein CLM62_37755"/>
    <property type="match status" value="1"/>
</dbReference>
<evidence type="ECO:0000256" key="2">
    <source>
        <dbReference type="ARBA" id="ARBA00022490"/>
    </source>
</evidence>
<dbReference type="OrthoDB" id="9781053at2"/>
<evidence type="ECO:0000256" key="1">
    <source>
        <dbReference type="ARBA" id="ARBA00008724"/>
    </source>
</evidence>
<dbReference type="PATRIC" id="fig|229920.5.peg.1289"/>
<evidence type="ECO:0000313" key="9">
    <source>
        <dbReference type="EMBL" id="KPL72743.1"/>
    </source>
</evidence>
<name>A0A0P6XTE5_9CHLR</name>
<reference evidence="9 10" key="1">
    <citation type="submission" date="2015-07" db="EMBL/GenBank/DDBJ databases">
        <title>Genome sequence of Leptolinea tardivitalis DSM 16556.</title>
        <authorList>
            <person name="Hemp J."/>
            <person name="Ward L.M."/>
            <person name="Pace L.A."/>
            <person name="Fischer W.W."/>
        </authorList>
    </citation>
    <scope>NUCLEOTIDE SEQUENCE [LARGE SCALE GENOMIC DNA]</scope>
    <source>
        <strain evidence="9 10">YMTK-2</strain>
    </source>
</reference>
<keyword evidence="4 6" id="KW-0238">DNA-binding</keyword>
<dbReference type="EMBL" id="LGCK01000007">
    <property type="protein sequence ID" value="KPL72743.1"/>
    <property type="molecule type" value="Genomic_DNA"/>
</dbReference>
<dbReference type="Gene3D" id="1.10.10.200">
    <property type="match status" value="1"/>
</dbReference>
<evidence type="ECO:0000256" key="4">
    <source>
        <dbReference type="ARBA" id="ARBA00023125"/>
    </source>
</evidence>
<dbReference type="NCBIfam" id="TIGR01033">
    <property type="entry name" value="YebC/PmpR family DNA-binding transcriptional regulator"/>
    <property type="match status" value="1"/>
</dbReference>
<keyword evidence="5 6" id="KW-0804">Transcription</keyword>
<dbReference type="GO" id="GO:0006355">
    <property type="term" value="P:regulation of DNA-templated transcription"/>
    <property type="evidence" value="ECO:0007669"/>
    <property type="project" value="UniProtKB-UniRule"/>
</dbReference>
<comment type="caution">
    <text evidence="9">The sequence shown here is derived from an EMBL/GenBank/DDBJ whole genome shotgun (WGS) entry which is preliminary data.</text>
</comment>
<keyword evidence="2 6" id="KW-0963">Cytoplasm</keyword>
<evidence type="ECO:0000259" key="7">
    <source>
        <dbReference type="Pfam" id="PF01709"/>
    </source>
</evidence>
<accession>A0A0P6XTE5</accession>
<evidence type="ECO:0000256" key="5">
    <source>
        <dbReference type="ARBA" id="ARBA00023163"/>
    </source>
</evidence>
<dbReference type="InterPro" id="IPR048300">
    <property type="entry name" value="TACO1_YebC-like_2nd/3rd_dom"/>
</dbReference>
<dbReference type="NCBIfam" id="NF001030">
    <property type="entry name" value="PRK00110.1"/>
    <property type="match status" value="1"/>
</dbReference>
<comment type="subcellular location">
    <subcellularLocation>
        <location evidence="6">Cytoplasm</location>
    </subcellularLocation>
</comment>
<protein>
    <recommendedName>
        <fullName evidence="6">Probable transcriptional regulatory protein ADM99_06590</fullName>
    </recommendedName>
</protein>
<dbReference type="GO" id="GO:0005829">
    <property type="term" value="C:cytosol"/>
    <property type="evidence" value="ECO:0007669"/>
    <property type="project" value="TreeGrafter"/>
</dbReference>
<dbReference type="SUPFAM" id="SSF75625">
    <property type="entry name" value="YebC-like"/>
    <property type="match status" value="1"/>
</dbReference>
<evidence type="ECO:0000259" key="8">
    <source>
        <dbReference type="Pfam" id="PF20772"/>
    </source>
</evidence>
<dbReference type="InterPro" id="IPR026564">
    <property type="entry name" value="Transcrip_reg_TACO1-like_dom3"/>
</dbReference>
<proteinExistence type="inferred from homology"/>
<dbReference type="Pfam" id="PF01709">
    <property type="entry name" value="Transcrip_reg"/>
    <property type="match status" value="1"/>
</dbReference>
<dbReference type="NCBIfam" id="NF009044">
    <property type="entry name" value="PRK12378.1"/>
    <property type="match status" value="1"/>
</dbReference>
<dbReference type="AlphaFoldDB" id="A0A0P6XTE5"/>
<dbReference type="HAMAP" id="MF_00693">
    <property type="entry name" value="Transcrip_reg_TACO1"/>
    <property type="match status" value="1"/>
</dbReference>
<evidence type="ECO:0000256" key="3">
    <source>
        <dbReference type="ARBA" id="ARBA00023015"/>
    </source>
</evidence>